<dbReference type="InterPro" id="IPR002402">
    <property type="entry name" value="Cyt_P450_E_grp-II"/>
</dbReference>
<proteinExistence type="inferred from homology"/>
<keyword evidence="5 9" id="KW-0560">Oxidoreductase</keyword>
<feature type="binding site" description="axial binding residue" evidence="8">
    <location>
        <position position="473"/>
    </location>
    <ligand>
        <name>heme</name>
        <dbReference type="ChEBI" id="CHEBI:30413"/>
    </ligand>
    <ligandPart>
        <name>Fe</name>
        <dbReference type="ChEBI" id="CHEBI:18248"/>
    </ligandPart>
</feature>
<feature type="transmembrane region" description="Helical" evidence="10">
    <location>
        <begin position="6"/>
        <end position="23"/>
    </location>
</feature>
<dbReference type="InterPro" id="IPR047146">
    <property type="entry name" value="Cyt_P450_E_CYP52_fungi"/>
</dbReference>
<dbReference type="Pfam" id="PF00067">
    <property type="entry name" value="p450"/>
    <property type="match status" value="1"/>
</dbReference>
<organism evidence="11 12">
    <name type="scientific">Pyricularia grisea</name>
    <name type="common">Crabgrass-specific blast fungus</name>
    <name type="synonym">Magnaporthe grisea</name>
    <dbReference type="NCBI Taxonomy" id="148305"/>
    <lineage>
        <taxon>Eukaryota</taxon>
        <taxon>Fungi</taxon>
        <taxon>Dikarya</taxon>
        <taxon>Ascomycota</taxon>
        <taxon>Pezizomycotina</taxon>
        <taxon>Sordariomycetes</taxon>
        <taxon>Sordariomycetidae</taxon>
        <taxon>Magnaporthales</taxon>
        <taxon>Pyriculariaceae</taxon>
        <taxon>Pyricularia</taxon>
    </lineage>
</organism>
<dbReference type="Proteomes" id="UP000515153">
    <property type="component" value="Unplaced"/>
</dbReference>
<dbReference type="GO" id="GO:0005506">
    <property type="term" value="F:iron ion binding"/>
    <property type="evidence" value="ECO:0007669"/>
    <property type="project" value="InterPro"/>
</dbReference>
<keyword evidence="10" id="KW-0812">Transmembrane</keyword>
<evidence type="ECO:0000256" key="10">
    <source>
        <dbReference type="SAM" id="Phobius"/>
    </source>
</evidence>
<reference evidence="12" key="1">
    <citation type="journal article" date="2019" name="Mol. Biol. Evol.">
        <title>Blast fungal genomes show frequent chromosomal changes, gene gains and losses, and effector gene turnover.</title>
        <authorList>
            <person name="Gomez Luciano L.B."/>
            <person name="Jason Tsai I."/>
            <person name="Chuma I."/>
            <person name="Tosa Y."/>
            <person name="Chen Y.H."/>
            <person name="Li J.Y."/>
            <person name="Li M.Y."/>
            <person name="Jade Lu M.Y."/>
            <person name="Nakayashiki H."/>
            <person name="Li W.H."/>
        </authorList>
    </citation>
    <scope>NUCLEOTIDE SEQUENCE</scope>
    <source>
        <strain evidence="12">NI907</strain>
    </source>
</reference>
<dbReference type="GO" id="GO:0020037">
    <property type="term" value="F:heme binding"/>
    <property type="evidence" value="ECO:0007669"/>
    <property type="project" value="InterPro"/>
</dbReference>
<dbReference type="PANTHER" id="PTHR24287">
    <property type="entry name" value="P450, PUTATIVE (EUROFUNG)-RELATED"/>
    <property type="match status" value="1"/>
</dbReference>
<evidence type="ECO:0000256" key="5">
    <source>
        <dbReference type="ARBA" id="ARBA00023002"/>
    </source>
</evidence>
<keyword evidence="11" id="KW-1185">Reference proteome</keyword>
<comment type="similarity">
    <text evidence="2 9">Belongs to the cytochrome P450 family.</text>
</comment>
<reference evidence="12" key="3">
    <citation type="submission" date="2025-08" db="UniProtKB">
        <authorList>
            <consortium name="RefSeq"/>
        </authorList>
    </citation>
    <scope>IDENTIFICATION</scope>
    <source>
        <strain evidence="12">NI907</strain>
    </source>
</reference>
<dbReference type="CDD" id="cd11063">
    <property type="entry name" value="CYP52"/>
    <property type="match status" value="1"/>
</dbReference>
<gene>
    <name evidence="12" type="ORF">PgNI_04440</name>
</gene>
<dbReference type="InterPro" id="IPR017972">
    <property type="entry name" value="Cyt_P450_CS"/>
</dbReference>
<evidence type="ECO:0000256" key="7">
    <source>
        <dbReference type="ARBA" id="ARBA00023033"/>
    </source>
</evidence>
<dbReference type="PANTHER" id="PTHR24287:SF17">
    <property type="entry name" value="P450, PUTATIVE (EUROFUNG)-RELATED"/>
    <property type="match status" value="1"/>
</dbReference>
<protein>
    <submittedName>
        <fullName evidence="12">Uncharacterized protein</fullName>
    </submittedName>
</protein>
<evidence type="ECO:0000256" key="4">
    <source>
        <dbReference type="ARBA" id="ARBA00022723"/>
    </source>
</evidence>
<keyword evidence="10" id="KW-1133">Transmembrane helix</keyword>
<evidence type="ECO:0000256" key="1">
    <source>
        <dbReference type="ARBA" id="ARBA00001971"/>
    </source>
</evidence>
<dbReference type="InterPro" id="IPR036396">
    <property type="entry name" value="Cyt_P450_sf"/>
</dbReference>
<dbReference type="PRINTS" id="PR00464">
    <property type="entry name" value="EP450II"/>
</dbReference>
<keyword evidence="10" id="KW-0472">Membrane</keyword>
<dbReference type="PROSITE" id="PS00086">
    <property type="entry name" value="CYTOCHROME_P450"/>
    <property type="match status" value="1"/>
</dbReference>
<dbReference type="SUPFAM" id="SSF48264">
    <property type="entry name" value="Cytochrome P450"/>
    <property type="match status" value="1"/>
</dbReference>
<evidence type="ECO:0000313" key="12">
    <source>
        <dbReference type="RefSeq" id="XP_030984223.1"/>
    </source>
</evidence>
<dbReference type="PRINTS" id="PR00385">
    <property type="entry name" value="P450"/>
</dbReference>
<dbReference type="Gene3D" id="1.10.630.10">
    <property type="entry name" value="Cytochrome P450"/>
    <property type="match status" value="1"/>
</dbReference>
<comment type="cofactor">
    <cofactor evidence="1 8">
        <name>heme</name>
        <dbReference type="ChEBI" id="CHEBI:30413"/>
    </cofactor>
</comment>
<sequence length="525" mass="60194">MKIFNITTTAQIALAIIASVWLWRRIMLYYRRRNLKLLHGCMPAPKIPDWDPIFGIGFSYKLVMSDINQHRLINNTVERLQTYGYTHVSKVVGHRIFFTCEPDNLKAIMHGQFDHFDNELRSAPAGHFMGKGIFLADGEKWQRSRALVRPNFARDQVADLGSLERHFQILLSILPKDGSEVDLVPLFFAFTMDSITDFLFGESVKALQAHASPEHIGAGGGIDGSSPWSQKGIEQFAEAWEYAQNDMLFRFILGPVRYIYQDKKANRCVKMIHAHVDRYVDQAIRFHNEELAHGRDEKGLNSEGRYIFLQALARQTQDRKVLRDELMNLLMAGRDTTAALLSNLFHTFARRPDVWAKIKNEIMFLEGRLPTYEDIRNMKYVRWCINESLRLHSVVGVLGKQASFDTTLPRGGGPNGKSPIFLPKGSIVLYSMLAQHRRKDLFGEDALEFRPERWETLRPGWNYVPFNGGPRICVGQQYALTEASYVVVRFVQTFAVIESRDPEPWSIGKRLLTCPMNGTVVSLRR</sequence>
<evidence type="ECO:0000256" key="6">
    <source>
        <dbReference type="ARBA" id="ARBA00023004"/>
    </source>
</evidence>
<dbReference type="GO" id="GO:0016712">
    <property type="term" value="F:oxidoreductase activity, acting on paired donors, with incorporation or reduction of molecular oxygen, reduced flavin or flavoprotein as one donor, and incorporation of one atom of oxygen"/>
    <property type="evidence" value="ECO:0007669"/>
    <property type="project" value="InterPro"/>
</dbReference>
<evidence type="ECO:0000256" key="3">
    <source>
        <dbReference type="ARBA" id="ARBA00022617"/>
    </source>
</evidence>
<keyword evidence="4 8" id="KW-0479">Metal-binding</keyword>
<evidence type="ECO:0000256" key="2">
    <source>
        <dbReference type="ARBA" id="ARBA00010617"/>
    </source>
</evidence>
<dbReference type="InterPro" id="IPR002974">
    <property type="entry name" value="Cyt_P450_E_CYP52_ascomycetes"/>
</dbReference>
<keyword evidence="3 8" id="KW-0349">Heme</keyword>
<keyword evidence="7 9" id="KW-0503">Monooxygenase</keyword>
<keyword evidence="6 8" id="KW-0408">Iron</keyword>
<dbReference type="RefSeq" id="XP_030984223.1">
    <property type="nucleotide sequence ID" value="XM_031124487.1"/>
</dbReference>
<dbReference type="AlphaFoldDB" id="A0A6P8BAL1"/>
<evidence type="ECO:0000256" key="9">
    <source>
        <dbReference type="RuleBase" id="RU000461"/>
    </source>
</evidence>
<name>A0A6P8BAL1_PYRGI</name>
<evidence type="ECO:0000256" key="8">
    <source>
        <dbReference type="PIRSR" id="PIRSR602402-1"/>
    </source>
</evidence>
<reference evidence="12" key="2">
    <citation type="submission" date="2019-10" db="EMBL/GenBank/DDBJ databases">
        <authorList>
            <consortium name="NCBI Genome Project"/>
        </authorList>
    </citation>
    <scope>NUCLEOTIDE SEQUENCE</scope>
    <source>
        <strain evidence="12">NI907</strain>
    </source>
</reference>
<dbReference type="KEGG" id="pgri:PgNI_04440"/>
<dbReference type="InterPro" id="IPR001128">
    <property type="entry name" value="Cyt_P450"/>
</dbReference>
<dbReference type="GeneID" id="41959396"/>
<evidence type="ECO:0000313" key="11">
    <source>
        <dbReference type="Proteomes" id="UP000515153"/>
    </source>
</evidence>
<accession>A0A6P8BAL1</accession>
<dbReference type="PRINTS" id="PR01239">
    <property type="entry name" value="EP450IICYP52"/>
</dbReference>